<sequence length="398" mass="44589">MHARLSEALMPTTDATYPLSIHAVVAQCHTQKLPLTETTLRAYVSKGQFPQPRLHVERQPLWDRGEIEQALSQDEMPIGRRSRRARHPRPLELQTEFELSATGTDQERALYAIQNLPAVIAHHEGRADLARSAALSKKGMIAKLPPAESGTLARLLAPLSSTERYRRANERSLETALQAAVEAEAARDICLSDLEVANAWMDEFLAWAHWAGAEREATKESAASTRWRDQIDEEASQLADKRIGSFEWAAEDPRRVSFVYLGGNLKGAAWEDLTRSERERLSADEVTLGGLDLGYHWEIPSIPGQWRMSWVESTGDLYLEHRTRAAGTDRLNLPRTVIPLAKTAPRLAPKQLIAWVRPFEACADAEIRGALGLLIREIRLQERISWRSLNPLESAPAA</sequence>
<evidence type="ECO:0000313" key="1">
    <source>
        <dbReference type="EMBL" id="UQN31783.1"/>
    </source>
</evidence>
<gene>
    <name evidence="1" type="ORF">M4486_19530</name>
</gene>
<protein>
    <recommendedName>
        <fullName evidence="3">WYL domain-containing protein</fullName>
    </recommendedName>
</protein>
<dbReference type="Proteomes" id="UP001055868">
    <property type="component" value="Plasmid pCBA3104-01"/>
</dbReference>
<reference evidence="1" key="1">
    <citation type="submission" date="2022-05" db="EMBL/GenBank/DDBJ databases">
        <title>Genomic analysis of Brachybacterium sp. CBA3104.</title>
        <authorList>
            <person name="Roh S.W."/>
            <person name="Kim Y.B."/>
            <person name="Kim Y."/>
        </authorList>
    </citation>
    <scope>NUCLEOTIDE SEQUENCE</scope>
    <source>
        <strain evidence="1">CBA3104</strain>
        <plasmid evidence="1">pCBA3104-01</plasmid>
    </source>
</reference>
<evidence type="ECO:0008006" key="3">
    <source>
        <dbReference type="Google" id="ProtNLM"/>
    </source>
</evidence>
<accession>A0ABY4NB60</accession>
<evidence type="ECO:0000313" key="2">
    <source>
        <dbReference type="Proteomes" id="UP001055868"/>
    </source>
</evidence>
<dbReference type="EMBL" id="CP097219">
    <property type="protein sequence ID" value="UQN31783.1"/>
    <property type="molecule type" value="Genomic_DNA"/>
</dbReference>
<keyword evidence="2" id="KW-1185">Reference proteome</keyword>
<dbReference type="RefSeq" id="WP_249481207.1">
    <property type="nucleotide sequence ID" value="NZ_CP097219.1"/>
</dbReference>
<proteinExistence type="predicted"/>
<keyword evidence="1" id="KW-0614">Plasmid</keyword>
<organism evidence="1 2">
    <name type="scientific">Brachybacterium kimchii</name>
    <dbReference type="NCBI Taxonomy" id="2942909"/>
    <lineage>
        <taxon>Bacteria</taxon>
        <taxon>Bacillati</taxon>
        <taxon>Actinomycetota</taxon>
        <taxon>Actinomycetes</taxon>
        <taxon>Micrococcales</taxon>
        <taxon>Dermabacteraceae</taxon>
        <taxon>Brachybacterium</taxon>
    </lineage>
</organism>
<name>A0ABY4NB60_9MICO</name>
<geneLocation type="plasmid" evidence="1 2">
    <name>pCBA3104-01</name>
</geneLocation>